<dbReference type="PROSITE" id="PS50071">
    <property type="entry name" value="HOMEOBOX_2"/>
    <property type="match status" value="1"/>
</dbReference>
<dbReference type="GO" id="GO:0005634">
    <property type="term" value="C:nucleus"/>
    <property type="evidence" value="ECO:0007669"/>
    <property type="project" value="UniProtKB-SubCell"/>
</dbReference>
<dbReference type="SUPFAM" id="SSF46689">
    <property type="entry name" value="Homeodomain-like"/>
    <property type="match status" value="1"/>
</dbReference>
<keyword evidence="1 2" id="KW-0539">Nucleus</keyword>
<keyword evidence="1 2" id="KW-0371">Homeobox</keyword>
<dbReference type="PANTHER" id="PTHR47777">
    <property type="entry name" value="HOMEOBOX PROTEIN SEBOX"/>
    <property type="match status" value="1"/>
</dbReference>
<dbReference type="CDD" id="cd00086">
    <property type="entry name" value="homeodomain"/>
    <property type="match status" value="1"/>
</dbReference>
<feature type="DNA-binding region" description="Homeobox" evidence="1">
    <location>
        <begin position="16"/>
        <end position="80"/>
    </location>
</feature>
<reference evidence="4" key="1">
    <citation type="submission" date="2025-08" db="UniProtKB">
        <authorList>
            <consortium name="Ensembl"/>
        </authorList>
    </citation>
    <scope>IDENTIFICATION</scope>
</reference>
<accession>A0A8C6R9J4</accession>
<evidence type="ECO:0000256" key="2">
    <source>
        <dbReference type="RuleBase" id="RU000682"/>
    </source>
</evidence>
<dbReference type="OMA" id="AFAAWPY"/>
<evidence type="ECO:0000259" key="3">
    <source>
        <dbReference type="PROSITE" id="PS50071"/>
    </source>
</evidence>
<dbReference type="Ensembl" id="ENSNGAT00000018941.1">
    <property type="protein sequence ID" value="ENSNGAP00000013362.1"/>
    <property type="gene ID" value="ENSNGAG00000014972.1"/>
</dbReference>
<comment type="subcellular location">
    <subcellularLocation>
        <location evidence="1 2">Nucleus</location>
    </subcellularLocation>
</comment>
<name>A0A8C6R9J4_NANGA</name>
<dbReference type="InterPro" id="IPR042223">
    <property type="entry name" value="SEBOX"/>
</dbReference>
<evidence type="ECO:0000313" key="5">
    <source>
        <dbReference type="Proteomes" id="UP000694381"/>
    </source>
</evidence>
<dbReference type="Pfam" id="PF00046">
    <property type="entry name" value="Homeodomain"/>
    <property type="match status" value="1"/>
</dbReference>
<dbReference type="Proteomes" id="UP000694381">
    <property type="component" value="Unassembled WGS sequence"/>
</dbReference>
<protein>
    <recommendedName>
        <fullName evidence="3">Homeobox domain-containing protein</fullName>
    </recommendedName>
</protein>
<dbReference type="Gene3D" id="1.10.10.60">
    <property type="entry name" value="Homeodomain-like"/>
    <property type="match status" value="1"/>
</dbReference>
<dbReference type="GeneTree" id="ENSGT00940000167790"/>
<evidence type="ECO:0000313" key="4">
    <source>
        <dbReference type="Ensembl" id="ENSNGAP00000013362.1"/>
    </source>
</evidence>
<dbReference type="AlphaFoldDB" id="A0A8C6R9J4"/>
<proteinExistence type="predicted"/>
<keyword evidence="1 2" id="KW-0238">DNA-binding</keyword>
<organism evidence="4 5">
    <name type="scientific">Nannospalax galili</name>
    <name type="common">Northern Israeli blind subterranean mole rat</name>
    <name type="synonym">Spalax galili</name>
    <dbReference type="NCBI Taxonomy" id="1026970"/>
    <lineage>
        <taxon>Eukaryota</taxon>
        <taxon>Metazoa</taxon>
        <taxon>Chordata</taxon>
        <taxon>Craniata</taxon>
        <taxon>Vertebrata</taxon>
        <taxon>Euteleostomi</taxon>
        <taxon>Mammalia</taxon>
        <taxon>Eutheria</taxon>
        <taxon>Euarchontoglires</taxon>
        <taxon>Glires</taxon>
        <taxon>Rodentia</taxon>
        <taxon>Myomorpha</taxon>
        <taxon>Muroidea</taxon>
        <taxon>Spalacidae</taxon>
        <taxon>Spalacinae</taxon>
        <taxon>Nannospalax</taxon>
    </lineage>
</organism>
<dbReference type="GO" id="GO:0003677">
    <property type="term" value="F:DNA binding"/>
    <property type="evidence" value="ECO:0007669"/>
    <property type="project" value="UniProtKB-UniRule"/>
</dbReference>
<reference evidence="4" key="2">
    <citation type="submission" date="2025-09" db="UniProtKB">
        <authorList>
            <consortium name="Ensembl"/>
        </authorList>
    </citation>
    <scope>IDENTIFICATION</scope>
</reference>
<dbReference type="InterPro" id="IPR009057">
    <property type="entry name" value="Homeodomain-like_sf"/>
</dbReference>
<evidence type="ECO:0000256" key="1">
    <source>
        <dbReference type="PROSITE-ProRule" id="PRU00108"/>
    </source>
</evidence>
<dbReference type="PANTHER" id="PTHR47777:SF1">
    <property type="entry name" value="HOMEOBOX PROTEIN SEBOX"/>
    <property type="match status" value="1"/>
</dbReference>
<dbReference type="SMART" id="SM00389">
    <property type="entry name" value="HOX"/>
    <property type="match status" value="1"/>
</dbReference>
<feature type="domain" description="Homeobox" evidence="3">
    <location>
        <begin position="14"/>
        <end position="79"/>
    </location>
</feature>
<dbReference type="InterPro" id="IPR001356">
    <property type="entry name" value="HD"/>
</dbReference>
<keyword evidence="5" id="KW-1185">Reference proteome</keyword>
<sequence length="161" mass="17469">MTSPAEESPADLVGKGWRKRTTFSVGQLLELEQVFATRPYPDVSTREHLAQVTHLSPNTPLHLPYQVWFQNRWAKRIRTESQSPGSLDHQLCVSVCPQASYAAPSMGPGQGWAVAKTVVPWGLAGTSGAHPSLEQVASQTSMGSLSDLIYTSAIVTNVDHS</sequence>